<accession>A0ACC0X7I9</accession>
<dbReference type="Proteomes" id="UP001163603">
    <property type="component" value="Chromosome 14"/>
</dbReference>
<proteinExistence type="predicted"/>
<dbReference type="EMBL" id="CM047749">
    <property type="protein sequence ID" value="KAJ0010797.1"/>
    <property type="molecule type" value="Genomic_DNA"/>
</dbReference>
<keyword evidence="2" id="KW-1185">Reference proteome</keyword>
<comment type="caution">
    <text evidence="1">The sequence shown here is derived from an EMBL/GenBank/DDBJ whole genome shotgun (WGS) entry which is preliminary data.</text>
</comment>
<sequence>MIKFVNPLENIILQVCSDINKPNGQFVLPNDRMAVMTFISSLPIRKIEGIGKVTEHILRDVFGINTCEEMLEKGSFICALFSNSTAG</sequence>
<evidence type="ECO:0000313" key="1">
    <source>
        <dbReference type="EMBL" id="KAJ0010797.1"/>
    </source>
</evidence>
<protein>
    <submittedName>
        <fullName evidence="1">Uncharacterized protein</fullName>
    </submittedName>
</protein>
<organism evidence="1 2">
    <name type="scientific">Pistacia integerrima</name>
    <dbReference type="NCBI Taxonomy" id="434235"/>
    <lineage>
        <taxon>Eukaryota</taxon>
        <taxon>Viridiplantae</taxon>
        <taxon>Streptophyta</taxon>
        <taxon>Embryophyta</taxon>
        <taxon>Tracheophyta</taxon>
        <taxon>Spermatophyta</taxon>
        <taxon>Magnoliopsida</taxon>
        <taxon>eudicotyledons</taxon>
        <taxon>Gunneridae</taxon>
        <taxon>Pentapetalae</taxon>
        <taxon>rosids</taxon>
        <taxon>malvids</taxon>
        <taxon>Sapindales</taxon>
        <taxon>Anacardiaceae</taxon>
        <taxon>Pistacia</taxon>
    </lineage>
</organism>
<reference evidence="2" key="1">
    <citation type="journal article" date="2023" name="G3 (Bethesda)">
        <title>Genome assembly and association tests identify interacting loci associated with vigor, precocity, and sex in interspecific pistachio rootstocks.</title>
        <authorList>
            <person name="Palmer W."/>
            <person name="Jacygrad E."/>
            <person name="Sagayaradj S."/>
            <person name="Cavanaugh K."/>
            <person name="Han R."/>
            <person name="Bertier L."/>
            <person name="Beede B."/>
            <person name="Kafkas S."/>
            <person name="Golino D."/>
            <person name="Preece J."/>
            <person name="Michelmore R."/>
        </authorList>
    </citation>
    <scope>NUCLEOTIDE SEQUENCE [LARGE SCALE GENOMIC DNA]</scope>
</reference>
<name>A0ACC0X7I9_9ROSI</name>
<evidence type="ECO:0000313" key="2">
    <source>
        <dbReference type="Proteomes" id="UP001163603"/>
    </source>
</evidence>
<gene>
    <name evidence="1" type="ORF">Pint_33701</name>
</gene>